<feature type="transmembrane region" description="Helical" evidence="7">
    <location>
        <begin position="31"/>
        <end position="49"/>
    </location>
</feature>
<protein>
    <submittedName>
        <fullName evidence="9">Lipopolysaccharide biosynthesis protein</fullName>
    </submittedName>
</protein>
<keyword evidence="6" id="KW-0175">Coiled coil</keyword>
<evidence type="ECO:0000256" key="3">
    <source>
        <dbReference type="ARBA" id="ARBA00022692"/>
    </source>
</evidence>
<evidence type="ECO:0000313" key="10">
    <source>
        <dbReference type="Proteomes" id="UP000823635"/>
    </source>
</evidence>
<dbReference type="AlphaFoldDB" id="A0A9D9GXY9"/>
<evidence type="ECO:0000313" key="9">
    <source>
        <dbReference type="EMBL" id="MBO8428899.1"/>
    </source>
</evidence>
<accession>A0A9D9GXY9</accession>
<feature type="domain" description="Polysaccharide chain length determinant N-terminal" evidence="8">
    <location>
        <begin position="14"/>
        <end position="99"/>
    </location>
</feature>
<feature type="coiled-coil region" evidence="6">
    <location>
        <begin position="238"/>
        <end position="272"/>
    </location>
</feature>
<reference evidence="9" key="1">
    <citation type="submission" date="2020-10" db="EMBL/GenBank/DDBJ databases">
        <authorList>
            <person name="Gilroy R."/>
        </authorList>
    </citation>
    <scope>NUCLEOTIDE SEQUENCE</scope>
    <source>
        <strain evidence="9">15467</strain>
    </source>
</reference>
<feature type="transmembrane region" description="Helical" evidence="7">
    <location>
        <begin position="338"/>
        <end position="362"/>
    </location>
</feature>
<dbReference type="EMBL" id="JADINB010000068">
    <property type="protein sequence ID" value="MBO8428899.1"/>
    <property type="molecule type" value="Genomic_DNA"/>
</dbReference>
<dbReference type="Proteomes" id="UP000823635">
    <property type="component" value="Unassembled WGS sequence"/>
</dbReference>
<gene>
    <name evidence="9" type="ORF">IAC68_03075</name>
</gene>
<dbReference type="PANTHER" id="PTHR32309">
    <property type="entry name" value="TYROSINE-PROTEIN KINASE"/>
    <property type="match status" value="1"/>
</dbReference>
<dbReference type="InterPro" id="IPR003856">
    <property type="entry name" value="LPS_length_determ_N"/>
</dbReference>
<sequence>MDKEKQRLQEVEENEIDLIELVKRFWEKRKFIVKVTAIFLCLGLLIAIFTPEEYTAQCVVVPQTGESGVSSSLSGLASLAGFSLGSMGSAEELSPMVYSNVMNNINLQKEMINTEIYFDRWGRKLTLLDYFTNEEYQRTSVLGVVKKYTIGLPWLILSAIRGEGEEETAMTGEDGQIAMLTKDEDDCIKALKERTTLTVNDKDGYVNISATMPEPLAAAALAEIYMNLLQKYVSEFKIEKAKADYNFINQRYLEAKEEYSKKQEEYARFRDANRIITTAVAATREEQIKNDYDLAYSLYSELSRQLIQAEIKVKENTPIFTVVEPVIVPRERSKPKRMMTLVAFGFLGGVLSCGAVLAFDFLKKRTEIKYLKNW</sequence>
<dbReference type="Pfam" id="PF02706">
    <property type="entry name" value="Wzz"/>
    <property type="match status" value="1"/>
</dbReference>
<evidence type="ECO:0000256" key="1">
    <source>
        <dbReference type="ARBA" id="ARBA00004651"/>
    </source>
</evidence>
<evidence type="ECO:0000256" key="4">
    <source>
        <dbReference type="ARBA" id="ARBA00022989"/>
    </source>
</evidence>
<comment type="subcellular location">
    <subcellularLocation>
        <location evidence="1">Cell membrane</location>
        <topology evidence="1">Multi-pass membrane protein</topology>
    </subcellularLocation>
</comment>
<evidence type="ECO:0000256" key="5">
    <source>
        <dbReference type="ARBA" id="ARBA00023136"/>
    </source>
</evidence>
<evidence type="ECO:0000256" key="6">
    <source>
        <dbReference type="SAM" id="Coils"/>
    </source>
</evidence>
<proteinExistence type="predicted"/>
<name>A0A9D9GXY9_9BACT</name>
<dbReference type="GO" id="GO:0004713">
    <property type="term" value="F:protein tyrosine kinase activity"/>
    <property type="evidence" value="ECO:0007669"/>
    <property type="project" value="TreeGrafter"/>
</dbReference>
<dbReference type="GO" id="GO:0005886">
    <property type="term" value="C:plasma membrane"/>
    <property type="evidence" value="ECO:0007669"/>
    <property type="project" value="UniProtKB-SubCell"/>
</dbReference>
<reference evidence="9" key="2">
    <citation type="journal article" date="2021" name="PeerJ">
        <title>Extensive microbial diversity within the chicken gut microbiome revealed by metagenomics and culture.</title>
        <authorList>
            <person name="Gilroy R."/>
            <person name="Ravi A."/>
            <person name="Getino M."/>
            <person name="Pursley I."/>
            <person name="Horton D.L."/>
            <person name="Alikhan N.F."/>
            <person name="Baker D."/>
            <person name="Gharbi K."/>
            <person name="Hall N."/>
            <person name="Watson M."/>
            <person name="Adriaenssens E.M."/>
            <person name="Foster-Nyarko E."/>
            <person name="Jarju S."/>
            <person name="Secka A."/>
            <person name="Antonio M."/>
            <person name="Oren A."/>
            <person name="Chaudhuri R.R."/>
            <person name="La Ragione R."/>
            <person name="Hildebrand F."/>
            <person name="Pallen M.J."/>
        </authorList>
    </citation>
    <scope>NUCLEOTIDE SEQUENCE</scope>
    <source>
        <strain evidence="9">15467</strain>
    </source>
</reference>
<evidence type="ECO:0000256" key="7">
    <source>
        <dbReference type="SAM" id="Phobius"/>
    </source>
</evidence>
<keyword evidence="2" id="KW-1003">Cell membrane</keyword>
<organism evidence="9 10">
    <name type="scientific">Candidatus Egerieousia excrementavium</name>
    <dbReference type="NCBI Taxonomy" id="2840778"/>
    <lineage>
        <taxon>Bacteria</taxon>
        <taxon>Pseudomonadati</taxon>
        <taxon>Bacteroidota</taxon>
        <taxon>Bacteroidia</taxon>
        <taxon>Bacteroidales</taxon>
        <taxon>Candidatus Egerieousia</taxon>
    </lineage>
</organism>
<keyword evidence="3 7" id="KW-0812">Transmembrane</keyword>
<evidence type="ECO:0000259" key="8">
    <source>
        <dbReference type="Pfam" id="PF02706"/>
    </source>
</evidence>
<keyword evidence="5 7" id="KW-0472">Membrane</keyword>
<evidence type="ECO:0000256" key="2">
    <source>
        <dbReference type="ARBA" id="ARBA00022475"/>
    </source>
</evidence>
<comment type="caution">
    <text evidence="9">The sequence shown here is derived from an EMBL/GenBank/DDBJ whole genome shotgun (WGS) entry which is preliminary data.</text>
</comment>
<dbReference type="InterPro" id="IPR050445">
    <property type="entry name" value="Bact_polysacc_biosynth/exp"/>
</dbReference>
<keyword evidence="4 7" id="KW-1133">Transmembrane helix</keyword>
<dbReference type="PANTHER" id="PTHR32309:SF13">
    <property type="entry name" value="FERRIC ENTEROBACTIN TRANSPORT PROTEIN FEPE"/>
    <property type="match status" value="1"/>
</dbReference>